<feature type="transmembrane region" description="Helical" evidence="7">
    <location>
        <begin position="112"/>
        <end position="136"/>
    </location>
</feature>
<reference evidence="9 10" key="1">
    <citation type="submission" date="2020-01" db="EMBL/GenBank/DDBJ databases">
        <authorList>
            <consortium name="DOE Joint Genome Institute"/>
            <person name="Haridas S."/>
            <person name="Albert R."/>
            <person name="Binder M."/>
            <person name="Bloem J."/>
            <person name="Labutti K."/>
            <person name="Salamov A."/>
            <person name="Andreopoulos B."/>
            <person name="Baker S.E."/>
            <person name="Barry K."/>
            <person name="Bills G."/>
            <person name="Bluhm B.H."/>
            <person name="Cannon C."/>
            <person name="Castanera R."/>
            <person name="Culley D.E."/>
            <person name="Daum C."/>
            <person name="Ezra D."/>
            <person name="Gonzalez J.B."/>
            <person name="Henrissat B."/>
            <person name="Kuo A."/>
            <person name="Liang C."/>
            <person name="Lipzen A."/>
            <person name="Lutzoni F."/>
            <person name="Magnuson J."/>
            <person name="Mondo S."/>
            <person name="Nolan M."/>
            <person name="Ohm R."/>
            <person name="Pangilinan J."/>
            <person name="Park H.-J.H."/>
            <person name="Ramirez L."/>
            <person name="Alfaro M."/>
            <person name="Sun H."/>
            <person name="Tritt A."/>
            <person name="Yoshinaga Y."/>
            <person name="Zwiers L.-H.L."/>
            <person name="Turgeon B.G."/>
            <person name="Goodwin S.B."/>
            <person name="Spatafora J.W."/>
            <person name="Crous P.W."/>
            <person name="Grigoriev I.V."/>
        </authorList>
    </citation>
    <scope>NUCLEOTIDE SEQUENCE [LARGE SCALE GENOMIC DNA]</scope>
    <source>
        <strain evidence="9 10">CBS 611.86</strain>
    </source>
</reference>
<evidence type="ECO:0000256" key="5">
    <source>
        <dbReference type="ARBA" id="ARBA00038359"/>
    </source>
</evidence>
<dbReference type="Pfam" id="PF20684">
    <property type="entry name" value="Fung_rhodopsin"/>
    <property type="match status" value="1"/>
</dbReference>
<name>A0A7C8HZY7_9PLEO</name>
<evidence type="ECO:0000256" key="1">
    <source>
        <dbReference type="ARBA" id="ARBA00004141"/>
    </source>
</evidence>
<evidence type="ECO:0000256" key="4">
    <source>
        <dbReference type="ARBA" id="ARBA00023136"/>
    </source>
</evidence>
<feature type="transmembrane region" description="Helical" evidence="7">
    <location>
        <begin position="34"/>
        <end position="55"/>
    </location>
</feature>
<evidence type="ECO:0000259" key="8">
    <source>
        <dbReference type="Pfam" id="PF20684"/>
    </source>
</evidence>
<feature type="region of interest" description="Disordered" evidence="6">
    <location>
        <begin position="417"/>
        <end position="446"/>
    </location>
</feature>
<evidence type="ECO:0000313" key="9">
    <source>
        <dbReference type="EMBL" id="KAF2866789.1"/>
    </source>
</evidence>
<feature type="transmembrane region" description="Helical" evidence="7">
    <location>
        <begin position="188"/>
        <end position="209"/>
    </location>
</feature>
<dbReference type="EMBL" id="JAADJZ010000026">
    <property type="protein sequence ID" value="KAF2866789.1"/>
    <property type="molecule type" value="Genomic_DNA"/>
</dbReference>
<dbReference type="PANTHER" id="PTHR33048">
    <property type="entry name" value="PTH11-LIKE INTEGRAL MEMBRANE PROTEIN (AFU_ORTHOLOGUE AFUA_5G11245)"/>
    <property type="match status" value="1"/>
</dbReference>
<dbReference type="OrthoDB" id="5401779at2759"/>
<evidence type="ECO:0000256" key="7">
    <source>
        <dbReference type="SAM" id="Phobius"/>
    </source>
</evidence>
<keyword evidence="4 7" id="KW-0472">Membrane</keyword>
<feature type="transmembrane region" description="Helical" evidence="7">
    <location>
        <begin position="148"/>
        <end position="168"/>
    </location>
</feature>
<accession>A0A7C8HZY7</accession>
<proteinExistence type="inferred from homology"/>
<dbReference type="GO" id="GO:0016020">
    <property type="term" value="C:membrane"/>
    <property type="evidence" value="ECO:0007669"/>
    <property type="project" value="UniProtKB-SubCell"/>
</dbReference>
<organism evidence="9 10">
    <name type="scientific">Massariosphaeria phaeospora</name>
    <dbReference type="NCBI Taxonomy" id="100035"/>
    <lineage>
        <taxon>Eukaryota</taxon>
        <taxon>Fungi</taxon>
        <taxon>Dikarya</taxon>
        <taxon>Ascomycota</taxon>
        <taxon>Pezizomycotina</taxon>
        <taxon>Dothideomycetes</taxon>
        <taxon>Pleosporomycetidae</taxon>
        <taxon>Pleosporales</taxon>
        <taxon>Pleosporales incertae sedis</taxon>
        <taxon>Massariosphaeria</taxon>
    </lineage>
</organism>
<feature type="transmembrane region" description="Helical" evidence="7">
    <location>
        <begin position="225"/>
        <end position="247"/>
    </location>
</feature>
<feature type="region of interest" description="Disordered" evidence="6">
    <location>
        <begin position="333"/>
        <end position="356"/>
    </location>
</feature>
<evidence type="ECO:0000256" key="3">
    <source>
        <dbReference type="ARBA" id="ARBA00022989"/>
    </source>
</evidence>
<dbReference type="AlphaFoldDB" id="A0A7C8HZY7"/>
<protein>
    <recommendedName>
        <fullName evidence="8">Rhodopsin domain-containing protein</fullName>
    </recommendedName>
</protein>
<comment type="subcellular location">
    <subcellularLocation>
        <location evidence="1">Membrane</location>
        <topology evidence="1">Multi-pass membrane protein</topology>
    </subcellularLocation>
</comment>
<comment type="similarity">
    <text evidence="5">Belongs to the SAT4 family.</text>
</comment>
<keyword evidence="3 7" id="KW-1133">Transmembrane helix</keyword>
<dbReference type="PANTHER" id="PTHR33048:SF129">
    <property type="entry name" value="INTEGRAL MEMBRANE PROTEIN-RELATED"/>
    <property type="match status" value="1"/>
</dbReference>
<evidence type="ECO:0000256" key="6">
    <source>
        <dbReference type="SAM" id="MobiDB-lite"/>
    </source>
</evidence>
<comment type="caution">
    <text evidence="9">The sequence shown here is derived from an EMBL/GenBank/DDBJ whole genome shotgun (WGS) entry which is preliminary data.</text>
</comment>
<dbReference type="InterPro" id="IPR049326">
    <property type="entry name" value="Rhodopsin_dom_fungi"/>
</dbReference>
<feature type="transmembrane region" description="Helical" evidence="7">
    <location>
        <begin position="67"/>
        <end position="92"/>
    </location>
</feature>
<keyword evidence="10" id="KW-1185">Reference proteome</keyword>
<feature type="transmembrane region" description="Helical" evidence="7">
    <location>
        <begin position="259"/>
        <end position="284"/>
    </location>
</feature>
<feature type="domain" description="Rhodopsin" evidence="8">
    <location>
        <begin position="51"/>
        <end position="288"/>
    </location>
</feature>
<dbReference type="InterPro" id="IPR052337">
    <property type="entry name" value="SAT4-like"/>
</dbReference>
<keyword evidence="2 7" id="KW-0812">Transmembrane</keyword>
<gene>
    <name evidence="9" type="ORF">BDV95DRAFT_598677</name>
</gene>
<sequence>MDWSQLDRETAKAEEMAGWPAANFENPETQRATVLWLTAPTLLLAVAFTGARFYSKRILRQPLWADDWIMLVAATQICSIPVSVMAMASLNYGLGRHVWDQKLEWGPPYSKMAFAVDFFFPLTCSLTKISLCLTYLRLFPSRANKIFCYLLSTFVTLYTGTCIFLMLFQCTPIRGYWDHSVKHDCINLRVTLISIAALNSFSDFLVFLWPTRELWSLQLPLKQRVGLIVIFAVGSIVCVAGICRMYYLKVYFDSNDLLWHAAVIYAVVTIEMNLGIICGCLSGVKPVVGTLFPRLFPNTYKSSNRSGRHPLTYDGRTRRSTLPAEAFAFQPLTDDASNHHNDNNSQSRNGSGDAEKKLDHAVSLETMDPERAGKEQRNFAWGSASGGCVDPGVPRNAIAVDQVVEVRGDDFERGVGRGVGMGMAKDRGDGGSEEWIMEELRGPAKR</sequence>
<dbReference type="Proteomes" id="UP000481861">
    <property type="component" value="Unassembled WGS sequence"/>
</dbReference>
<evidence type="ECO:0000313" key="10">
    <source>
        <dbReference type="Proteomes" id="UP000481861"/>
    </source>
</evidence>
<evidence type="ECO:0000256" key="2">
    <source>
        <dbReference type="ARBA" id="ARBA00022692"/>
    </source>
</evidence>